<dbReference type="AlphaFoldDB" id="A0A644Z5A9"/>
<accession>A0A644Z5A9</accession>
<dbReference type="EMBL" id="VSSQ01007464">
    <property type="protein sequence ID" value="MPM36002.1"/>
    <property type="molecule type" value="Genomic_DNA"/>
</dbReference>
<dbReference type="GO" id="GO:0004521">
    <property type="term" value="F:RNA endonuclease activity"/>
    <property type="evidence" value="ECO:0007669"/>
    <property type="project" value="TreeGrafter"/>
</dbReference>
<organism evidence="3">
    <name type="scientific">bioreactor metagenome</name>
    <dbReference type="NCBI Taxonomy" id="1076179"/>
    <lineage>
        <taxon>unclassified sequences</taxon>
        <taxon>metagenomes</taxon>
        <taxon>ecological metagenomes</taxon>
    </lineage>
</organism>
<name>A0A644Z5A9_9ZZZZ</name>
<reference evidence="3" key="1">
    <citation type="submission" date="2019-08" db="EMBL/GenBank/DDBJ databases">
        <authorList>
            <person name="Kucharzyk K."/>
            <person name="Murdoch R.W."/>
            <person name="Higgins S."/>
            <person name="Loffler F."/>
        </authorList>
    </citation>
    <scope>NUCLEOTIDE SEQUENCE</scope>
</reference>
<feature type="region of interest" description="Disordered" evidence="1">
    <location>
        <begin position="125"/>
        <end position="146"/>
    </location>
</feature>
<evidence type="ECO:0000256" key="1">
    <source>
        <dbReference type="SAM" id="MobiDB-lite"/>
    </source>
</evidence>
<dbReference type="Gene3D" id="3.40.50.10890">
    <property type="match status" value="1"/>
</dbReference>
<dbReference type="Pfam" id="PF12706">
    <property type="entry name" value="Lactamase_B_2"/>
    <property type="match status" value="1"/>
</dbReference>
<evidence type="ECO:0000313" key="3">
    <source>
        <dbReference type="EMBL" id="MPM36002.1"/>
    </source>
</evidence>
<dbReference type="InterPro" id="IPR001279">
    <property type="entry name" value="Metallo-B-lactamas"/>
</dbReference>
<gene>
    <name evidence="3" type="ORF">SDC9_82597</name>
</gene>
<dbReference type="PANTHER" id="PTHR11203">
    <property type="entry name" value="CLEAVAGE AND POLYADENYLATION SPECIFICITY FACTOR FAMILY MEMBER"/>
    <property type="match status" value="1"/>
</dbReference>
<protein>
    <recommendedName>
        <fullName evidence="2">Metallo-beta-lactamase domain-containing protein</fullName>
    </recommendedName>
</protein>
<dbReference type="SUPFAM" id="SSF56281">
    <property type="entry name" value="Metallo-hydrolase/oxidoreductase"/>
    <property type="match status" value="1"/>
</dbReference>
<dbReference type="PANTHER" id="PTHR11203:SF37">
    <property type="entry name" value="INTEGRATOR COMPLEX SUBUNIT 11"/>
    <property type="match status" value="1"/>
</dbReference>
<sequence length="618" mass="69741">MLREYENVLIETEHLRLLLSEYHCLERNAEEEIKSKVEWIRKGIERSLHRQTKVLQLFEKKYPYLPEQLKSLAMKASQQLALFEAVLDESPPMQEEAPIQDVNSEGTLDKAEDFLPPITMDNRLTLRGSSSHGRETDPVPGRPMVNNVPLLMVDESEYTDWHHYLYPQNQKQAGLAGSSHIIVKAIAGGNDADAASYMIEFARSGKRILIDAGMRLFLKGDRYPSFSGIPKPDLIIITRAHYQHAAALPFLVKKWPDIPIWASTETTSLLPVLLNTLTRTEIEWTQDAAAYDSEEIRACKIRPIPWQEKFYPFHDDLGIQLFPAGQMPGASSIVMRSKQDSVFVSGDFALHSERISSPAKWMDQNFDIALLSITQGHYQKFARSEMEEILLDKIEEILRKGGTALFPIGELGKESSLLALLKKGVADGSLSKVPFYVDGRIPMYPKAIESTMEIPQGMGQVAMQSAHSLQWSSTEIHDANRNQIGEEAGVVLVNQSMLKEGSPGHRYFNRILLDPASAVFLPSVQDSFISLQVEIEQALRKNLSKKAEILYYHWPSFSAQEELLKGLEKINAQVVLLVHGNSDAHRNLRTSVPGHIVRRSIANQETIRVRPQNDSEKD</sequence>
<comment type="caution">
    <text evidence="3">The sequence shown here is derived from an EMBL/GenBank/DDBJ whole genome shotgun (WGS) entry which is preliminary data.</text>
</comment>
<proteinExistence type="predicted"/>
<dbReference type="Gene3D" id="3.60.15.10">
    <property type="entry name" value="Ribonuclease Z/Hydroxyacylglutathione hydrolase-like"/>
    <property type="match status" value="1"/>
</dbReference>
<dbReference type="SMART" id="SM00849">
    <property type="entry name" value="Lactamase_B"/>
    <property type="match status" value="1"/>
</dbReference>
<dbReference type="InterPro" id="IPR036866">
    <property type="entry name" value="RibonucZ/Hydroxyglut_hydro"/>
</dbReference>
<evidence type="ECO:0000259" key="2">
    <source>
        <dbReference type="SMART" id="SM00849"/>
    </source>
</evidence>
<dbReference type="InterPro" id="IPR050698">
    <property type="entry name" value="MBL"/>
</dbReference>
<feature type="domain" description="Metallo-beta-lactamase" evidence="2">
    <location>
        <begin position="193"/>
        <end position="405"/>
    </location>
</feature>